<keyword evidence="3" id="KW-1185">Reference proteome</keyword>
<name>A0A0V1CQZ4_TRIBR</name>
<comment type="caution">
    <text evidence="2">The sequence shown here is derived from an EMBL/GenBank/DDBJ whole genome shotgun (WGS) entry which is preliminary data.</text>
</comment>
<evidence type="ECO:0000313" key="3">
    <source>
        <dbReference type="Proteomes" id="UP000054653"/>
    </source>
</evidence>
<keyword evidence="1" id="KW-0472">Membrane</keyword>
<feature type="transmembrane region" description="Helical" evidence="1">
    <location>
        <begin position="6"/>
        <end position="37"/>
    </location>
</feature>
<organism evidence="2 3">
    <name type="scientific">Trichinella britovi</name>
    <name type="common">Parasitic roundworm</name>
    <dbReference type="NCBI Taxonomy" id="45882"/>
    <lineage>
        <taxon>Eukaryota</taxon>
        <taxon>Metazoa</taxon>
        <taxon>Ecdysozoa</taxon>
        <taxon>Nematoda</taxon>
        <taxon>Enoplea</taxon>
        <taxon>Dorylaimia</taxon>
        <taxon>Trichinellida</taxon>
        <taxon>Trichinellidae</taxon>
        <taxon>Trichinella</taxon>
    </lineage>
</organism>
<dbReference type="EMBL" id="JYDI01000125">
    <property type="protein sequence ID" value="KRY51452.1"/>
    <property type="molecule type" value="Genomic_DNA"/>
</dbReference>
<reference evidence="2 3" key="1">
    <citation type="submission" date="2015-01" db="EMBL/GenBank/DDBJ databases">
        <title>Evolution of Trichinella species and genotypes.</title>
        <authorList>
            <person name="Korhonen P.K."/>
            <person name="Edoardo P."/>
            <person name="Giuseppe L.R."/>
            <person name="Gasser R.B."/>
        </authorList>
    </citation>
    <scope>NUCLEOTIDE SEQUENCE [LARGE SCALE GENOMIC DNA]</scope>
    <source>
        <strain evidence="2">ISS120</strain>
    </source>
</reference>
<evidence type="ECO:0000313" key="2">
    <source>
        <dbReference type="EMBL" id="KRY51452.1"/>
    </source>
</evidence>
<accession>A0A0V1CQZ4</accession>
<dbReference type="OrthoDB" id="10525658at2759"/>
<dbReference type="AlphaFoldDB" id="A0A0V1CQZ4"/>
<evidence type="ECO:0000256" key="1">
    <source>
        <dbReference type="SAM" id="Phobius"/>
    </source>
</evidence>
<dbReference type="Proteomes" id="UP000054653">
    <property type="component" value="Unassembled WGS sequence"/>
</dbReference>
<protein>
    <submittedName>
        <fullName evidence="2">Uncharacterized protein</fullName>
    </submittedName>
</protein>
<keyword evidence="1" id="KW-1133">Transmembrane helix</keyword>
<sequence length="114" mass="13771">MENCSFILFLWLVMQGVVDNFITLLMNMIYITIRFFLFEKKHNKINYDQCKSDMKFSTRDCTRIISQCFIDNYNRLFHFDDILSKILYNFVLFKSKKVVLVKLYEIGNGKIILR</sequence>
<gene>
    <name evidence="2" type="ORF">T03_12916</name>
</gene>
<proteinExistence type="predicted"/>
<keyword evidence="1" id="KW-0812">Transmembrane</keyword>